<dbReference type="OrthoDB" id="198980at2759"/>
<accession>A0A9W7C0Q9</accession>
<comment type="caution">
    <text evidence="1">The sequence shown here is derived from an EMBL/GenBank/DDBJ whole genome shotgun (WGS) entry which is preliminary data.</text>
</comment>
<evidence type="ECO:0000313" key="2">
    <source>
        <dbReference type="Proteomes" id="UP001165085"/>
    </source>
</evidence>
<dbReference type="Proteomes" id="UP001165085">
    <property type="component" value="Unassembled WGS sequence"/>
</dbReference>
<gene>
    <name evidence="1" type="ORF">TrST_g4418</name>
</gene>
<proteinExistence type="predicted"/>
<keyword evidence="2" id="KW-1185">Reference proteome</keyword>
<organism evidence="1 2">
    <name type="scientific">Triparma strigata</name>
    <dbReference type="NCBI Taxonomy" id="1606541"/>
    <lineage>
        <taxon>Eukaryota</taxon>
        <taxon>Sar</taxon>
        <taxon>Stramenopiles</taxon>
        <taxon>Ochrophyta</taxon>
        <taxon>Bolidophyceae</taxon>
        <taxon>Parmales</taxon>
        <taxon>Triparmaceae</taxon>
        <taxon>Triparma</taxon>
    </lineage>
</organism>
<evidence type="ECO:0000313" key="1">
    <source>
        <dbReference type="EMBL" id="GMH97906.1"/>
    </source>
</evidence>
<dbReference type="AlphaFoldDB" id="A0A9W7C0Q9"/>
<protein>
    <submittedName>
        <fullName evidence="1">Uncharacterized protein</fullName>
    </submittedName>
</protein>
<dbReference type="EMBL" id="BRXY01000504">
    <property type="protein sequence ID" value="GMH97906.1"/>
    <property type="molecule type" value="Genomic_DNA"/>
</dbReference>
<reference evidence="2" key="1">
    <citation type="journal article" date="2023" name="Commun. Biol.">
        <title>Genome analysis of Parmales, the sister group of diatoms, reveals the evolutionary specialization of diatoms from phago-mixotrophs to photoautotrophs.</title>
        <authorList>
            <person name="Ban H."/>
            <person name="Sato S."/>
            <person name="Yoshikawa S."/>
            <person name="Yamada K."/>
            <person name="Nakamura Y."/>
            <person name="Ichinomiya M."/>
            <person name="Sato N."/>
            <person name="Blanc-Mathieu R."/>
            <person name="Endo H."/>
            <person name="Kuwata A."/>
            <person name="Ogata H."/>
        </authorList>
    </citation>
    <scope>NUCLEOTIDE SEQUENCE [LARGE SCALE GENOMIC DNA]</scope>
    <source>
        <strain evidence="2">NIES 3701</strain>
    </source>
</reference>
<name>A0A9W7C0Q9_9STRA</name>
<sequence length="149" mass="16614">MRTPFIFQHSAKIYLFSRTEIQATKFVSPSGTNIDKNMSKQQFATAPPAYQQPQYVQYAQPVQAVAVPQVQVQVAAPAGAPVLDFRSPQQQAEAARKGPKEDVDQYAWCLLGMCIIPLPMCFYVWCCGDGRTGYERPCGQRGCDPERCC</sequence>